<feature type="region of interest" description="Disordered" evidence="1">
    <location>
        <begin position="46"/>
        <end position="71"/>
    </location>
</feature>
<keyword evidence="4" id="KW-1185">Reference proteome</keyword>
<evidence type="ECO:0000313" key="4">
    <source>
        <dbReference type="Proteomes" id="UP000000311"/>
    </source>
</evidence>
<proteinExistence type="predicted"/>
<dbReference type="AlphaFoldDB" id="E2A5N4"/>
<sequence>MFQAQRRILSAFKRHKAVSAENLYRHLPFEESNRERVDVARACGISGRTGSNRKRGEPKEGAEGGGGWSRELPLPLPLPLRRIAASFFRCLFSISLLPMMVLAAVDLAANESISGDQSGYH</sequence>
<dbReference type="InParanoid" id="E2A5N4"/>
<dbReference type="Proteomes" id="UP000000311">
    <property type="component" value="Unassembled WGS sequence"/>
</dbReference>
<keyword evidence="2" id="KW-0812">Transmembrane</keyword>
<keyword evidence="2" id="KW-1133">Transmembrane helix</keyword>
<reference evidence="3 4" key="1">
    <citation type="journal article" date="2010" name="Science">
        <title>Genomic comparison of the ants Camponotus floridanus and Harpegnathos saltator.</title>
        <authorList>
            <person name="Bonasio R."/>
            <person name="Zhang G."/>
            <person name="Ye C."/>
            <person name="Mutti N.S."/>
            <person name="Fang X."/>
            <person name="Qin N."/>
            <person name="Donahue G."/>
            <person name="Yang P."/>
            <person name="Li Q."/>
            <person name="Li C."/>
            <person name="Zhang P."/>
            <person name="Huang Z."/>
            <person name="Berger S.L."/>
            <person name="Reinberg D."/>
            <person name="Wang J."/>
            <person name="Liebig J."/>
        </authorList>
    </citation>
    <scope>NUCLEOTIDE SEQUENCE [LARGE SCALE GENOMIC DNA]</scope>
    <source>
        <strain evidence="4">C129</strain>
    </source>
</reference>
<feature type="transmembrane region" description="Helical" evidence="2">
    <location>
        <begin position="86"/>
        <end position="105"/>
    </location>
</feature>
<evidence type="ECO:0000256" key="2">
    <source>
        <dbReference type="SAM" id="Phobius"/>
    </source>
</evidence>
<protein>
    <submittedName>
        <fullName evidence="3">Uncharacterized protein</fullName>
    </submittedName>
</protein>
<accession>E2A5N4</accession>
<evidence type="ECO:0000256" key="1">
    <source>
        <dbReference type="SAM" id="MobiDB-lite"/>
    </source>
</evidence>
<evidence type="ECO:0000313" key="3">
    <source>
        <dbReference type="EMBL" id="EFN71231.1"/>
    </source>
</evidence>
<gene>
    <name evidence="3" type="ORF">EAG_13338</name>
</gene>
<keyword evidence="2" id="KW-0472">Membrane</keyword>
<name>E2A5N4_CAMFO</name>
<organism evidence="4">
    <name type="scientific">Camponotus floridanus</name>
    <name type="common">Florida carpenter ant</name>
    <dbReference type="NCBI Taxonomy" id="104421"/>
    <lineage>
        <taxon>Eukaryota</taxon>
        <taxon>Metazoa</taxon>
        <taxon>Ecdysozoa</taxon>
        <taxon>Arthropoda</taxon>
        <taxon>Hexapoda</taxon>
        <taxon>Insecta</taxon>
        <taxon>Pterygota</taxon>
        <taxon>Neoptera</taxon>
        <taxon>Endopterygota</taxon>
        <taxon>Hymenoptera</taxon>
        <taxon>Apocrita</taxon>
        <taxon>Aculeata</taxon>
        <taxon>Formicoidea</taxon>
        <taxon>Formicidae</taxon>
        <taxon>Formicinae</taxon>
        <taxon>Camponotus</taxon>
    </lineage>
</organism>
<dbReference type="EMBL" id="GL437023">
    <property type="protein sequence ID" value="EFN71231.1"/>
    <property type="molecule type" value="Genomic_DNA"/>
</dbReference>